<proteinExistence type="predicted"/>
<comment type="caution">
    <text evidence="2">The sequence shown here is derived from an EMBL/GenBank/DDBJ whole genome shotgun (WGS) entry which is preliminary data.</text>
</comment>
<evidence type="ECO:0000256" key="1">
    <source>
        <dbReference type="SAM" id="MobiDB-lite"/>
    </source>
</evidence>
<protein>
    <submittedName>
        <fullName evidence="2">Uncharacterized protein</fullName>
    </submittedName>
</protein>
<keyword evidence="3" id="KW-1185">Reference proteome</keyword>
<dbReference type="AlphaFoldDB" id="A0A7J7G1G7"/>
<evidence type="ECO:0000313" key="2">
    <source>
        <dbReference type="EMBL" id="KAF5934543.1"/>
    </source>
</evidence>
<gene>
    <name evidence="2" type="ORF">HYC85_030714</name>
</gene>
<accession>A0A7J7G1G7</accession>
<feature type="region of interest" description="Disordered" evidence="1">
    <location>
        <begin position="1"/>
        <end position="30"/>
    </location>
</feature>
<name>A0A7J7G1G7_CAMSI</name>
<sequence length="73" mass="8025">MLKTVPVLPTSGVNRMPPAAGSTSDQITLSPHKFTDQVPIDFAKLGGRMTPLSNRSCTSWRRRKQSSVVWPVC</sequence>
<reference evidence="2 3" key="2">
    <citation type="submission" date="2020-07" db="EMBL/GenBank/DDBJ databases">
        <title>Genome assembly of wild tea tree DASZ reveals pedigree and selection history of tea varieties.</title>
        <authorList>
            <person name="Zhang W."/>
        </authorList>
    </citation>
    <scope>NUCLEOTIDE SEQUENCE [LARGE SCALE GENOMIC DNA]</scope>
    <source>
        <strain evidence="3">cv. G240</strain>
        <tissue evidence="2">Leaf</tissue>
    </source>
</reference>
<evidence type="ECO:0000313" key="3">
    <source>
        <dbReference type="Proteomes" id="UP000593564"/>
    </source>
</evidence>
<organism evidence="2 3">
    <name type="scientific">Camellia sinensis</name>
    <name type="common">Tea plant</name>
    <name type="synonym">Thea sinensis</name>
    <dbReference type="NCBI Taxonomy" id="4442"/>
    <lineage>
        <taxon>Eukaryota</taxon>
        <taxon>Viridiplantae</taxon>
        <taxon>Streptophyta</taxon>
        <taxon>Embryophyta</taxon>
        <taxon>Tracheophyta</taxon>
        <taxon>Spermatophyta</taxon>
        <taxon>Magnoliopsida</taxon>
        <taxon>eudicotyledons</taxon>
        <taxon>Gunneridae</taxon>
        <taxon>Pentapetalae</taxon>
        <taxon>asterids</taxon>
        <taxon>Ericales</taxon>
        <taxon>Theaceae</taxon>
        <taxon>Camellia</taxon>
    </lineage>
</organism>
<reference evidence="3" key="1">
    <citation type="journal article" date="2020" name="Nat. Commun.">
        <title>Genome assembly of wild tea tree DASZ reveals pedigree and selection history of tea varieties.</title>
        <authorList>
            <person name="Zhang W."/>
            <person name="Zhang Y."/>
            <person name="Qiu H."/>
            <person name="Guo Y."/>
            <person name="Wan H."/>
            <person name="Zhang X."/>
            <person name="Scossa F."/>
            <person name="Alseekh S."/>
            <person name="Zhang Q."/>
            <person name="Wang P."/>
            <person name="Xu L."/>
            <person name="Schmidt M.H."/>
            <person name="Jia X."/>
            <person name="Li D."/>
            <person name="Zhu A."/>
            <person name="Guo F."/>
            <person name="Chen W."/>
            <person name="Ni D."/>
            <person name="Usadel B."/>
            <person name="Fernie A.R."/>
            <person name="Wen W."/>
        </authorList>
    </citation>
    <scope>NUCLEOTIDE SEQUENCE [LARGE SCALE GENOMIC DNA]</scope>
    <source>
        <strain evidence="3">cv. G240</strain>
    </source>
</reference>
<dbReference type="Proteomes" id="UP000593564">
    <property type="component" value="Unassembled WGS sequence"/>
</dbReference>
<dbReference type="EMBL" id="JACBKZ010000014">
    <property type="protein sequence ID" value="KAF5934543.1"/>
    <property type="molecule type" value="Genomic_DNA"/>
</dbReference>